<evidence type="ECO:0000313" key="9">
    <source>
        <dbReference type="EMBL" id="NXO02681.1"/>
    </source>
</evidence>
<evidence type="ECO:0000256" key="1">
    <source>
        <dbReference type="ARBA" id="ARBA00004651"/>
    </source>
</evidence>
<dbReference type="PANTHER" id="PTHR26453">
    <property type="entry name" value="OLFACTORY RECEPTOR"/>
    <property type="match status" value="1"/>
</dbReference>
<comment type="caution">
    <text evidence="9">The sequence shown here is derived from an EMBL/GenBank/DDBJ whole genome shotgun (WGS) entry which is preliminary data.</text>
</comment>
<keyword evidence="10" id="KW-1185">Reference proteome</keyword>
<comment type="subcellular location">
    <subcellularLocation>
        <location evidence="1">Cell membrane</location>
        <topology evidence="1">Multi-pass membrane protein</topology>
    </subcellularLocation>
</comment>
<dbReference type="EMBL" id="VXBP01008610">
    <property type="protein sequence ID" value="NXO02681.1"/>
    <property type="molecule type" value="Genomic_DNA"/>
</dbReference>
<dbReference type="Gene3D" id="1.20.1070.10">
    <property type="entry name" value="Rhodopsin 7-helix transmembrane proteins"/>
    <property type="match status" value="1"/>
</dbReference>
<gene>
    <name evidence="9" type="primary">Or10p1</name>
    <name evidence="9" type="ORF">RHICYA_R08993</name>
</gene>
<dbReference type="OrthoDB" id="9975554at2759"/>
<feature type="non-terminal residue" evidence="9">
    <location>
        <position position="95"/>
    </location>
</feature>
<evidence type="ECO:0000256" key="7">
    <source>
        <dbReference type="ARBA" id="ARBA00023224"/>
    </source>
</evidence>
<keyword evidence="6" id="KW-0472">Membrane</keyword>
<dbReference type="InterPro" id="IPR000725">
    <property type="entry name" value="Olfact_rcpt"/>
</dbReference>
<evidence type="ECO:0000256" key="6">
    <source>
        <dbReference type="ARBA" id="ARBA00023136"/>
    </source>
</evidence>
<protein>
    <submittedName>
        <fullName evidence="9">O10P1 protein</fullName>
    </submittedName>
</protein>
<keyword evidence="2" id="KW-1003">Cell membrane</keyword>
<evidence type="ECO:0000256" key="3">
    <source>
        <dbReference type="ARBA" id="ARBA00022606"/>
    </source>
</evidence>
<dbReference type="GO" id="GO:0004984">
    <property type="term" value="F:olfactory receptor activity"/>
    <property type="evidence" value="ECO:0007669"/>
    <property type="project" value="InterPro"/>
</dbReference>
<dbReference type="InterPro" id="IPR017452">
    <property type="entry name" value="GPCR_Rhodpsn_7TM"/>
</dbReference>
<feature type="domain" description="G-protein coupled receptors family 1 profile" evidence="8">
    <location>
        <begin position="1"/>
        <end position="87"/>
    </location>
</feature>
<evidence type="ECO:0000313" key="10">
    <source>
        <dbReference type="Proteomes" id="UP000565785"/>
    </source>
</evidence>
<organism evidence="9 10">
    <name type="scientific">Rhinopomastus cyanomelas</name>
    <name type="common">Common scimitarbill</name>
    <dbReference type="NCBI Taxonomy" id="113115"/>
    <lineage>
        <taxon>Eukaryota</taxon>
        <taxon>Metazoa</taxon>
        <taxon>Chordata</taxon>
        <taxon>Craniata</taxon>
        <taxon>Vertebrata</taxon>
        <taxon>Euteleostomi</taxon>
        <taxon>Archelosauria</taxon>
        <taxon>Archosauria</taxon>
        <taxon>Dinosauria</taxon>
        <taxon>Saurischia</taxon>
        <taxon>Theropoda</taxon>
        <taxon>Coelurosauria</taxon>
        <taxon>Aves</taxon>
        <taxon>Neognathae</taxon>
        <taxon>Neoaves</taxon>
        <taxon>Telluraves</taxon>
        <taxon>Coraciimorphae</taxon>
        <taxon>Bucerotiformes</taxon>
        <taxon>Rhinopomastidae</taxon>
        <taxon>Rhinopomastus</taxon>
    </lineage>
</organism>
<dbReference type="PRINTS" id="PR00245">
    <property type="entry name" value="OLFACTORYR"/>
</dbReference>
<keyword evidence="4" id="KW-0812">Transmembrane</keyword>
<dbReference type="Pfam" id="PF13853">
    <property type="entry name" value="7tm_4"/>
    <property type="match status" value="1"/>
</dbReference>
<dbReference type="GO" id="GO:0005886">
    <property type="term" value="C:plasma membrane"/>
    <property type="evidence" value="ECO:0007669"/>
    <property type="project" value="UniProtKB-SubCell"/>
</dbReference>
<dbReference type="SUPFAM" id="SSF81321">
    <property type="entry name" value="Family A G protein-coupled receptor-like"/>
    <property type="match status" value="1"/>
</dbReference>
<keyword evidence="7" id="KW-0807">Transducer</keyword>
<dbReference type="PROSITE" id="PS50262">
    <property type="entry name" value="G_PROTEIN_RECEP_F1_2"/>
    <property type="match status" value="1"/>
</dbReference>
<keyword evidence="3" id="KW-0716">Sensory transduction</keyword>
<name>A0A7L1NRU8_RHICY</name>
<evidence type="ECO:0000256" key="4">
    <source>
        <dbReference type="ARBA" id="ARBA00022692"/>
    </source>
</evidence>
<accession>A0A7L1NRU8</accession>
<reference evidence="9 10" key="1">
    <citation type="submission" date="2019-09" db="EMBL/GenBank/DDBJ databases">
        <title>Bird 10,000 Genomes (B10K) Project - Family phase.</title>
        <authorList>
            <person name="Zhang G."/>
        </authorList>
    </citation>
    <scope>NUCLEOTIDE SEQUENCE [LARGE SCALE GENOMIC DNA]</scope>
    <source>
        <strain evidence="9">B10K-DU-002-35</strain>
        <tissue evidence="9">Muscle</tissue>
    </source>
</reference>
<proteinExistence type="predicted"/>
<dbReference type="Proteomes" id="UP000565785">
    <property type="component" value="Unassembled WGS sequence"/>
</dbReference>
<evidence type="ECO:0000256" key="2">
    <source>
        <dbReference type="ARBA" id="ARBA00022475"/>
    </source>
</evidence>
<keyword evidence="5" id="KW-1133">Transmembrane helix</keyword>
<dbReference type="AlphaFoldDB" id="A0A7L1NRU8"/>
<evidence type="ECO:0000256" key="5">
    <source>
        <dbReference type="ARBA" id="ARBA00022989"/>
    </source>
</evidence>
<sequence length="95" mass="10485">VFAIVCPFLLIVYSYSRIASAVLRMASAQRRQKTFSTCSSHLLAVTLFYGTASSTYLRPKAGYSASVDKLLSLSYTVVTPLLNPVIYSLRNAEVR</sequence>
<evidence type="ECO:0000259" key="8">
    <source>
        <dbReference type="PROSITE" id="PS50262"/>
    </source>
</evidence>
<dbReference type="GO" id="GO:0007186">
    <property type="term" value="P:G protein-coupled receptor signaling pathway"/>
    <property type="evidence" value="ECO:0007669"/>
    <property type="project" value="InterPro"/>
</dbReference>
<feature type="non-terminal residue" evidence="9">
    <location>
        <position position="1"/>
    </location>
</feature>